<feature type="compositionally biased region" description="Low complexity" evidence="1">
    <location>
        <begin position="91"/>
        <end position="102"/>
    </location>
</feature>
<protein>
    <submittedName>
        <fullName evidence="2">Uncharacterized protein</fullName>
    </submittedName>
</protein>
<feature type="compositionally biased region" description="Low complexity" evidence="1">
    <location>
        <begin position="175"/>
        <end position="195"/>
    </location>
</feature>
<feature type="compositionally biased region" description="Basic and acidic residues" evidence="1">
    <location>
        <begin position="198"/>
        <end position="212"/>
    </location>
</feature>
<feature type="region of interest" description="Disordered" evidence="1">
    <location>
        <begin position="78"/>
        <end position="102"/>
    </location>
</feature>
<feature type="non-terminal residue" evidence="2">
    <location>
        <position position="212"/>
    </location>
</feature>
<proteinExistence type="predicted"/>
<accession>A0ABN9XIJ7</accession>
<gene>
    <name evidence="2" type="ORF">PCOR1329_LOCUS77073</name>
</gene>
<evidence type="ECO:0000313" key="2">
    <source>
        <dbReference type="EMBL" id="CAK0899603.1"/>
    </source>
</evidence>
<reference evidence="2" key="1">
    <citation type="submission" date="2023-10" db="EMBL/GenBank/DDBJ databases">
        <authorList>
            <person name="Chen Y."/>
            <person name="Shah S."/>
            <person name="Dougan E. K."/>
            <person name="Thang M."/>
            <person name="Chan C."/>
        </authorList>
    </citation>
    <scope>NUCLEOTIDE SEQUENCE [LARGE SCALE GENOMIC DNA]</scope>
</reference>
<feature type="non-terminal residue" evidence="2">
    <location>
        <position position="1"/>
    </location>
</feature>
<dbReference type="Proteomes" id="UP001189429">
    <property type="component" value="Unassembled WGS sequence"/>
</dbReference>
<feature type="region of interest" description="Disordered" evidence="1">
    <location>
        <begin position="164"/>
        <end position="212"/>
    </location>
</feature>
<evidence type="ECO:0000313" key="3">
    <source>
        <dbReference type="Proteomes" id="UP001189429"/>
    </source>
</evidence>
<evidence type="ECO:0000256" key="1">
    <source>
        <dbReference type="SAM" id="MobiDB-lite"/>
    </source>
</evidence>
<keyword evidence="3" id="KW-1185">Reference proteome</keyword>
<organism evidence="2 3">
    <name type="scientific">Prorocentrum cordatum</name>
    <dbReference type="NCBI Taxonomy" id="2364126"/>
    <lineage>
        <taxon>Eukaryota</taxon>
        <taxon>Sar</taxon>
        <taxon>Alveolata</taxon>
        <taxon>Dinophyceae</taxon>
        <taxon>Prorocentrales</taxon>
        <taxon>Prorocentraceae</taxon>
        <taxon>Prorocentrum</taxon>
    </lineage>
</organism>
<name>A0ABN9XIJ7_9DINO</name>
<dbReference type="EMBL" id="CAUYUJ010020630">
    <property type="protein sequence ID" value="CAK0899603.1"/>
    <property type="molecule type" value="Genomic_DNA"/>
</dbReference>
<comment type="caution">
    <text evidence="2">The sequence shown here is derived from an EMBL/GenBank/DDBJ whole genome shotgun (WGS) entry which is preliminary data.</text>
</comment>
<sequence>RHGASASWAAVAAAAAAPGGARPGDAAPAQSLSISPLQIAGLPLLRFGGRVVVVGSEEDEARVQPLFAAEDLLGFDSESRPSTALAPRNPPGASLSSSSPRSARCAFGGSGSWAGRPRCCGGCWRTPLWSRWGRAPRTRCRRSATSWAWRPSLSSTCTTFSPPDHASLAAGPGRPLHAPAAQQGAAAHGLGAGAPDPGPDRVRGSRRVGEQA</sequence>